<name>A0ABV0GCB3_9BURK</name>
<comment type="caution">
    <text evidence="5">The sequence shown here is derived from an EMBL/GenBank/DDBJ whole genome shotgun (WGS) entry which is preliminary data.</text>
</comment>
<dbReference type="InterPro" id="IPR011990">
    <property type="entry name" value="TPR-like_helical_dom_sf"/>
</dbReference>
<dbReference type="Pfam" id="PF00211">
    <property type="entry name" value="Guanylate_cyc"/>
    <property type="match status" value="1"/>
</dbReference>
<dbReference type="PANTHER" id="PTHR16305:SF28">
    <property type="entry name" value="GUANYLATE CYCLASE DOMAIN-CONTAINING PROTEIN"/>
    <property type="match status" value="1"/>
</dbReference>
<dbReference type="SMART" id="SM00028">
    <property type="entry name" value="TPR"/>
    <property type="match status" value="3"/>
</dbReference>
<evidence type="ECO:0000313" key="6">
    <source>
        <dbReference type="Proteomes" id="UP001462640"/>
    </source>
</evidence>
<sequence>MSTEQSPREPSSARRLHLAVLFSDLSDSSLLASQLEAEDYLELLARVRDCCRSAVERHQGLVVRLQGDGLLAVFGYPQGGEDTARRATEAALDLHAGVTRLRAAESLRQPPLQMHSGVHAGLTLVIEGDCERGRLDLLGEPPNIAARLCEQAEAGEIWVSQAALGPELHQFEHRPMQRLPLRGLAEPLPAVCITRRGQVLTRLAARERQGALPFIGRVDELQDLRQLLAQAATGQTRTALVHGSPGLGKTRLCEALIAEARQQGWRIHRGYCDGHLHGELMQPWMQLLRACFGQPELSPQDQLPTAPDLAALLQALPTELQADAAEWLEALRPQAHATAHARAAARSWRDWLPRLPALLRALGRQQPQLVFLDDWQWADQASQQILERLMRLGDWPLMLLVTSREAELGPVQHRGEFQSFALGPLSLEDCRGAIAQLLPGLDPFLVERIHAQGGGNPLYIEELCHCAAQLPRSQLAQRLEEPRPAQAAWTALELPWLRSLVEARLERLPAEPLALLKTAAVIGPHLPLWLLQGLCSEDTTAPIDTEAALACLARHDLLYPAETPGLLRFKHGITREVVYQLVGGPQRRELHRRIARSLAAAKAAAPAMEAASGQSSLAYHLAQAGEWAEAAHQAERAGERAEQGAAPDRAQYFYHLALDALEQCPPSAACYAAQVRILQRLGLACVFDPTPEDLAYFERGWTLARRCDDHATMALTVYWRGYVSYALGMTQPAVAHLREALLGLEQLSAAPPPDGSAGTWLPLLVQAQATLGQALAAAGDYEAALHLMDSAIAIKRQHRSGARPAVGSAYTLACKAAVLGDWGTFDEAAECFAEARQAIYGAGHEVEGSVLCLLALVQLWQGRWAEAQQSASQALQIAQRVRNLYVFGMSRALLSRAQWRQCEPGSTAALRALQALEDALQWLQSRRKRLFGSLLHGWLAEAYEAQGRPVQLRQQAAQALRRAREGDLLGGPTALRALALAAARGFLLHPPGRYLALAQVMARRRGSLHETALNRLCQAEVLALEGDRAGALEQLEAAEPPLQRLGMTWHLALLQQLRARCLGSPAGIGPADAG</sequence>
<dbReference type="InterPro" id="IPR027417">
    <property type="entry name" value="P-loop_NTPase"/>
</dbReference>
<evidence type="ECO:0000256" key="2">
    <source>
        <dbReference type="ARBA" id="ARBA00022840"/>
    </source>
</evidence>
<dbReference type="Gene3D" id="1.25.40.10">
    <property type="entry name" value="Tetratricopeptide repeat domain"/>
    <property type="match status" value="2"/>
</dbReference>
<dbReference type="InterPro" id="IPR029787">
    <property type="entry name" value="Nucleotide_cyclase"/>
</dbReference>
<dbReference type="CDD" id="cd07302">
    <property type="entry name" value="CHD"/>
    <property type="match status" value="1"/>
</dbReference>
<dbReference type="EMBL" id="JBDPZC010000002">
    <property type="protein sequence ID" value="MEO3712604.1"/>
    <property type="molecule type" value="Genomic_DNA"/>
</dbReference>
<dbReference type="SUPFAM" id="SSF55073">
    <property type="entry name" value="Nucleotide cyclase"/>
    <property type="match status" value="1"/>
</dbReference>
<dbReference type="PROSITE" id="PS50005">
    <property type="entry name" value="TPR"/>
    <property type="match status" value="1"/>
</dbReference>
<dbReference type="InterPro" id="IPR019734">
    <property type="entry name" value="TPR_rpt"/>
</dbReference>
<dbReference type="Gene3D" id="3.30.70.1230">
    <property type="entry name" value="Nucleotide cyclase"/>
    <property type="match status" value="1"/>
</dbReference>
<feature type="repeat" description="TPR" evidence="3">
    <location>
        <begin position="765"/>
        <end position="798"/>
    </location>
</feature>
<dbReference type="SUPFAM" id="SSF52540">
    <property type="entry name" value="P-loop containing nucleoside triphosphate hydrolases"/>
    <property type="match status" value="1"/>
</dbReference>
<keyword evidence="6" id="KW-1185">Reference proteome</keyword>
<dbReference type="Pfam" id="PF13191">
    <property type="entry name" value="AAA_16"/>
    <property type="match status" value="1"/>
</dbReference>
<accession>A0ABV0GCB3</accession>
<dbReference type="Proteomes" id="UP001462640">
    <property type="component" value="Unassembled WGS sequence"/>
</dbReference>
<keyword evidence="1" id="KW-0547">Nucleotide-binding</keyword>
<keyword evidence="2" id="KW-0067">ATP-binding</keyword>
<evidence type="ECO:0000259" key="4">
    <source>
        <dbReference type="PROSITE" id="PS50125"/>
    </source>
</evidence>
<dbReference type="Gene3D" id="3.40.50.300">
    <property type="entry name" value="P-loop containing nucleotide triphosphate hydrolases"/>
    <property type="match status" value="1"/>
</dbReference>
<reference evidence="5 6" key="1">
    <citation type="submission" date="2024-05" db="EMBL/GenBank/DDBJ databases">
        <title>Roseateles sp. 2.12 16S ribosomal RNA gene Genome sequencing and assembly.</title>
        <authorList>
            <person name="Woo H."/>
        </authorList>
    </citation>
    <scope>NUCLEOTIDE SEQUENCE [LARGE SCALE GENOMIC DNA]</scope>
    <source>
        <strain evidence="5 6">2.12</strain>
    </source>
</reference>
<evidence type="ECO:0000313" key="5">
    <source>
        <dbReference type="EMBL" id="MEO3712604.1"/>
    </source>
</evidence>
<dbReference type="SMART" id="SM00044">
    <property type="entry name" value="CYCc"/>
    <property type="match status" value="1"/>
</dbReference>
<evidence type="ECO:0000256" key="1">
    <source>
        <dbReference type="ARBA" id="ARBA00022741"/>
    </source>
</evidence>
<keyword evidence="3" id="KW-0802">TPR repeat</keyword>
<evidence type="ECO:0000256" key="3">
    <source>
        <dbReference type="PROSITE-ProRule" id="PRU00339"/>
    </source>
</evidence>
<dbReference type="InterPro" id="IPR041664">
    <property type="entry name" value="AAA_16"/>
</dbReference>
<dbReference type="PANTHER" id="PTHR16305">
    <property type="entry name" value="TESTICULAR SOLUBLE ADENYLYL CYCLASE"/>
    <property type="match status" value="1"/>
</dbReference>
<dbReference type="RefSeq" id="WP_347608253.1">
    <property type="nucleotide sequence ID" value="NZ_JBDPZC010000002.1"/>
</dbReference>
<dbReference type="PROSITE" id="PS50125">
    <property type="entry name" value="GUANYLATE_CYCLASE_2"/>
    <property type="match status" value="1"/>
</dbReference>
<gene>
    <name evidence="5" type="ORF">ABDJ40_07460</name>
</gene>
<protein>
    <submittedName>
        <fullName evidence="5">AAA family ATPase</fullName>
    </submittedName>
</protein>
<feature type="domain" description="Guanylate cyclase" evidence="4">
    <location>
        <begin position="19"/>
        <end position="149"/>
    </location>
</feature>
<organism evidence="5 6">
    <name type="scientific">Roseateles flavus</name>
    <dbReference type="NCBI Taxonomy" id="3149041"/>
    <lineage>
        <taxon>Bacteria</taxon>
        <taxon>Pseudomonadati</taxon>
        <taxon>Pseudomonadota</taxon>
        <taxon>Betaproteobacteria</taxon>
        <taxon>Burkholderiales</taxon>
        <taxon>Sphaerotilaceae</taxon>
        <taxon>Roseateles</taxon>
    </lineage>
</organism>
<dbReference type="SUPFAM" id="SSF48452">
    <property type="entry name" value="TPR-like"/>
    <property type="match status" value="1"/>
</dbReference>
<proteinExistence type="predicted"/>
<dbReference type="InterPro" id="IPR001054">
    <property type="entry name" value="A/G_cyclase"/>
</dbReference>